<evidence type="ECO:0000313" key="3">
    <source>
        <dbReference type="Proteomes" id="UP000652761"/>
    </source>
</evidence>
<feature type="region of interest" description="Disordered" evidence="1">
    <location>
        <begin position="9"/>
        <end position="39"/>
    </location>
</feature>
<feature type="non-terminal residue" evidence="2">
    <location>
        <position position="214"/>
    </location>
</feature>
<sequence>MLQALRQKMEKWSTSVDTRPRQVDTSDRSQRNKSTDCYSRSTQDGIRWLSQGTVLPSLGQCVDTPYGQVDTLRKSFDLRFLLDTWHPREMMDQPWIVCPHTPRVSLDYLGYKYPPIGHPSHQSLQKPVLAERRVHLPAPALLVFPEANSHLSNDEKWCLIIEEAVGSLQGSRSSGSNRLRRPQGRSQSSEYRASAWDFKNSSLFPIRSSTREYN</sequence>
<comment type="caution">
    <text evidence="2">The sequence shown here is derived from an EMBL/GenBank/DDBJ whole genome shotgun (WGS) entry which is preliminary data.</text>
</comment>
<gene>
    <name evidence="2" type="ORF">Taro_052881</name>
</gene>
<name>A0A843XKY6_COLES</name>
<dbReference type="EMBL" id="NMUH01009285">
    <property type="protein sequence ID" value="MQM19872.1"/>
    <property type="molecule type" value="Genomic_DNA"/>
</dbReference>
<proteinExistence type="predicted"/>
<evidence type="ECO:0000256" key="1">
    <source>
        <dbReference type="SAM" id="MobiDB-lite"/>
    </source>
</evidence>
<accession>A0A843XKY6</accession>
<dbReference type="Proteomes" id="UP000652761">
    <property type="component" value="Unassembled WGS sequence"/>
</dbReference>
<keyword evidence="3" id="KW-1185">Reference proteome</keyword>
<feature type="compositionally biased region" description="Basic and acidic residues" evidence="1">
    <location>
        <begin position="18"/>
        <end position="34"/>
    </location>
</feature>
<reference evidence="2" key="1">
    <citation type="submission" date="2017-07" db="EMBL/GenBank/DDBJ databases">
        <title>Taro Niue Genome Assembly and Annotation.</title>
        <authorList>
            <person name="Atibalentja N."/>
            <person name="Keating K."/>
            <person name="Fields C.J."/>
        </authorList>
    </citation>
    <scope>NUCLEOTIDE SEQUENCE</scope>
    <source>
        <strain evidence="2">Niue_2</strain>
        <tissue evidence="2">Leaf</tissue>
    </source>
</reference>
<protein>
    <submittedName>
        <fullName evidence="2">Uncharacterized protein</fullName>
    </submittedName>
</protein>
<organism evidence="2 3">
    <name type="scientific">Colocasia esculenta</name>
    <name type="common">Wild taro</name>
    <name type="synonym">Arum esculentum</name>
    <dbReference type="NCBI Taxonomy" id="4460"/>
    <lineage>
        <taxon>Eukaryota</taxon>
        <taxon>Viridiplantae</taxon>
        <taxon>Streptophyta</taxon>
        <taxon>Embryophyta</taxon>
        <taxon>Tracheophyta</taxon>
        <taxon>Spermatophyta</taxon>
        <taxon>Magnoliopsida</taxon>
        <taxon>Liliopsida</taxon>
        <taxon>Araceae</taxon>
        <taxon>Aroideae</taxon>
        <taxon>Colocasieae</taxon>
        <taxon>Colocasia</taxon>
    </lineage>
</organism>
<dbReference type="AlphaFoldDB" id="A0A843XKY6"/>
<evidence type="ECO:0000313" key="2">
    <source>
        <dbReference type="EMBL" id="MQM19872.1"/>
    </source>
</evidence>